<dbReference type="Proteomes" id="UP000316095">
    <property type="component" value="Unassembled WGS sequence"/>
</dbReference>
<evidence type="ECO:0008006" key="3">
    <source>
        <dbReference type="Google" id="ProtNLM"/>
    </source>
</evidence>
<dbReference type="EMBL" id="SJPG01000001">
    <property type="protein sequence ID" value="TWT63128.1"/>
    <property type="molecule type" value="Genomic_DNA"/>
</dbReference>
<evidence type="ECO:0000313" key="2">
    <source>
        <dbReference type="Proteomes" id="UP000316095"/>
    </source>
</evidence>
<gene>
    <name evidence="1" type="ORF">Pan54_38800</name>
</gene>
<keyword evidence="2" id="KW-1185">Reference proteome</keyword>
<dbReference type="AlphaFoldDB" id="A0A5C5XKA3"/>
<comment type="caution">
    <text evidence="1">The sequence shown here is derived from an EMBL/GenBank/DDBJ whole genome shotgun (WGS) entry which is preliminary data.</text>
</comment>
<evidence type="ECO:0000313" key="1">
    <source>
        <dbReference type="EMBL" id="TWT63128.1"/>
    </source>
</evidence>
<reference evidence="1 2" key="1">
    <citation type="submission" date="2019-02" db="EMBL/GenBank/DDBJ databases">
        <title>Deep-cultivation of Planctomycetes and their phenomic and genomic characterization uncovers novel biology.</title>
        <authorList>
            <person name="Wiegand S."/>
            <person name="Jogler M."/>
            <person name="Boedeker C."/>
            <person name="Pinto D."/>
            <person name="Vollmers J."/>
            <person name="Rivas-Marin E."/>
            <person name="Kohn T."/>
            <person name="Peeters S.H."/>
            <person name="Heuer A."/>
            <person name="Rast P."/>
            <person name="Oberbeckmann S."/>
            <person name="Bunk B."/>
            <person name="Jeske O."/>
            <person name="Meyerdierks A."/>
            <person name="Storesund J.E."/>
            <person name="Kallscheuer N."/>
            <person name="Luecker S."/>
            <person name="Lage O.M."/>
            <person name="Pohl T."/>
            <person name="Merkel B.J."/>
            <person name="Hornburger P."/>
            <person name="Mueller R.-W."/>
            <person name="Bruemmer F."/>
            <person name="Labrenz M."/>
            <person name="Spormann A.M."/>
            <person name="Op Den Camp H."/>
            <person name="Overmann J."/>
            <person name="Amann R."/>
            <person name="Jetten M.S.M."/>
            <person name="Mascher T."/>
            <person name="Medema M.H."/>
            <person name="Devos D.P."/>
            <person name="Kaster A.-K."/>
            <person name="Ovreas L."/>
            <person name="Rohde M."/>
            <person name="Galperin M.Y."/>
            <person name="Jogler C."/>
        </authorList>
    </citation>
    <scope>NUCLEOTIDE SEQUENCE [LARGE SCALE GENOMIC DNA]</scope>
    <source>
        <strain evidence="1 2">Pan54</strain>
    </source>
</reference>
<organism evidence="1 2">
    <name type="scientific">Rubinisphaera italica</name>
    <dbReference type="NCBI Taxonomy" id="2527969"/>
    <lineage>
        <taxon>Bacteria</taxon>
        <taxon>Pseudomonadati</taxon>
        <taxon>Planctomycetota</taxon>
        <taxon>Planctomycetia</taxon>
        <taxon>Planctomycetales</taxon>
        <taxon>Planctomycetaceae</taxon>
        <taxon>Rubinisphaera</taxon>
    </lineage>
</organism>
<accession>A0A5C5XKA3</accession>
<name>A0A5C5XKA3_9PLAN</name>
<sequence length="59" mass="6782">MLYSYLTTEERESIAHMHTLGHSRVEIDRDLSRDPCTISPNCVGIRMQLGRISPDRILP</sequence>
<protein>
    <recommendedName>
        <fullName evidence="3">Transposase IS30-like HTH domain-containing protein</fullName>
    </recommendedName>
</protein>
<proteinExistence type="predicted"/>